<keyword evidence="2 5" id="KW-0813">Transport</keyword>
<evidence type="ECO:0000256" key="5">
    <source>
        <dbReference type="PIRNR" id="PIRNR005763"/>
    </source>
</evidence>
<dbReference type="InterPro" id="IPR036390">
    <property type="entry name" value="WH_DNA-bd_sf"/>
</dbReference>
<comment type="caution">
    <text evidence="8">The sequence shown here is derived from an EMBL/GenBank/DDBJ whole genome shotgun (WGS) entry which is preliminary data.</text>
</comment>
<feature type="domain" description="Mop" evidence="7">
    <location>
        <begin position="205"/>
        <end position="271"/>
    </location>
</feature>
<dbReference type="PANTHER" id="PTHR30432">
    <property type="entry name" value="TRANSCRIPTIONAL REGULATOR MODE"/>
    <property type="match status" value="1"/>
</dbReference>
<evidence type="ECO:0000256" key="6">
    <source>
        <dbReference type="PIRSR" id="PIRSR005763-1"/>
    </source>
</evidence>
<evidence type="ECO:0000313" key="9">
    <source>
        <dbReference type="Proteomes" id="UP000031278"/>
    </source>
</evidence>
<dbReference type="RefSeq" id="WP_039461937.1">
    <property type="nucleotide sequence ID" value="NZ_JWLZ01000157.1"/>
</dbReference>
<keyword evidence="4" id="KW-0677">Repeat</keyword>
<dbReference type="GO" id="GO:0030151">
    <property type="term" value="F:molybdenum ion binding"/>
    <property type="evidence" value="ECO:0007669"/>
    <property type="project" value="UniProtKB-UniRule"/>
</dbReference>
<organism evidence="8 9">
    <name type="scientific">Photobacterium gaetbulicola</name>
    <dbReference type="NCBI Taxonomy" id="1295392"/>
    <lineage>
        <taxon>Bacteria</taxon>
        <taxon>Pseudomonadati</taxon>
        <taxon>Pseudomonadota</taxon>
        <taxon>Gammaproteobacteria</taxon>
        <taxon>Vibrionales</taxon>
        <taxon>Vibrionaceae</taxon>
        <taxon>Photobacterium</taxon>
    </lineage>
</organism>
<dbReference type="SUPFAM" id="SSF50331">
    <property type="entry name" value="MOP-like"/>
    <property type="match status" value="2"/>
</dbReference>
<dbReference type="InterPro" id="IPR008995">
    <property type="entry name" value="Mo/tungstate-bd_C_term_dom"/>
</dbReference>
<evidence type="ECO:0000259" key="7">
    <source>
        <dbReference type="PROSITE" id="PS51866"/>
    </source>
</evidence>
<dbReference type="InterPro" id="IPR005116">
    <property type="entry name" value="Transp-assoc_OB_typ1"/>
</dbReference>
<reference evidence="8 9" key="1">
    <citation type="submission" date="2014-12" db="EMBL/GenBank/DDBJ databases">
        <title>Genome sequencing of Photobacterium gaetbulicola AD005a.</title>
        <authorList>
            <person name="Adrian T.G.S."/>
            <person name="Chan K.G."/>
        </authorList>
    </citation>
    <scope>NUCLEOTIDE SEQUENCE [LARGE SCALE GENOMIC DNA]</scope>
    <source>
        <strain evidence="8 9">AD005a</strain>
    </source>
</reference>
<protein>
    <submittedName>
        <fullName evidence="8">ModE family transcriptional regulator</fullName>
    </submittedName>
</protein>
<dbReference type="InterPro" id="IPR004606">
    <property type="entry name" value="Mop_domain"/>
</dbReference>
<dbReference type="SUPFAM" id="SSF46785">
    <property type="entry name" value="Winged helix' DNA-binding domain"/>
    <property type="match status" value="1"/>
</dbReference>
<dbReference type="PIRSF" id="PIRSF005763">
    <property type="entry name" value="Txn_reg_ModE"/>
    <property type="match status" value="1"/>
</dbReference>
<dbReference type="InterPro" id="IPR016462">
    <property type="entry name" value="ModE"/>
</dbReference>
<dbReference type="InterPro" id="IPR003725">
    <property type="entry name" value="ModE-bd_N"/>
</dbReference>
<dbReference type="NCBIfam" id="TIGR00638">
    <property type="entry name" value="Mop"/>
    <property type="match status" value="1"/>
</dbReference>
<dbReference type="AlphaFoldDB" id="A0A0B9G4E3"/>
<dbReference type="InterPro" id="IPR051815">
    <property type="entry name" value="Molybdate_resp_trans_reg"/>
</dbReference>
<evidence type="ECO:0000313" key="8">
    <source>
        <dbReference type="EMBL" id="KHT63504.1"/>
    </source>
</evidence>
<accession>A0A0B9G4E3</accession>
<dbReference type="Gene3D" id="2.40.50.100">
    <property type="match status" value="2"/>
</dbReference>
<comment type="similarity">
    <text evidence="1 5">Belongs to the ModE family.</text>
</comment>
<gene>
    <name evidence="8" type="ORF">RJ45_11885</name>
</gene>
<dbReference type="Pfam" id="PF00126">
    <property type="entry name" value="HTH_1"/>
    <property type="match status" value="1"/>
</dbReference>
<dbReference type="InterPro" id="IPR036388">
    <property type="entry name" value="WH-like_DNA-bd_sf"/>
</dbReference>
<feature type="domain" description="Mop" evidence="7">
    <location>
        <begin position="123"/>
        <end position="189"/>
    </location>
</feature>
<dbReference type="GO" id="GO:0015689">
    <property type="term" value="P:molybdate ion transport"/>
    <property type="evidence" value="ECO:0007669"/>
    <property type="project" value="UniProtKB-UniRule"/>
</dbReference>
<dbReference type="Gene3D" id="1.10.10.10">
    <property type="entry name" value="Winged helix-like DNA-binding domain superfamily/Winged helix DNA-binding domain"/>
    <property type="match status" value="1"/>
</dbReference>
<evidence type="ECO:0000256" key="4">
    <source>
        <dbReference type="ARBA" id="ARBA00022737"/>
    </source>
</evidence>
<dbReference type="GO" id="GO:0003700">
    <property type="term" value="F:DNA-binding transcription factor activity"/>
    <property type="evidence" value="ECO:0007669"/>
    <property type="project" value="InterPro"/>
</dbReference>
<feature type="region of interest" description="Required for dimer formation and molybdate binding" evidence="6">
    <location>
        <begin position="124"/>
        <end position="132"/>
    </location>
</feature>
<dbReference type="PANTHER" id="PTHR30432:SF1">
    <property type="entry name" value="DNA-BINDING TRANSCRIPTIONAL DUAL REGULATOR MODE"/>
    <property type="match status" value="1"/>
</dbReference>
<keyword evidence="3 5" id="KW-0500">Molybdenum</keyword>
<dbReference type="Proteomes" id="UP000031278">
    <property type="component" value="Unassembled WGS sequence"/>
</dbReference>
<dbReference type="NCBIfam" id="TIGR00637">
    <property type="entry name" value="ModE_repress"/>
    <property type="match status" value="1"/>
</dbReference>
<name>A0A0B9G4E3_9GAMM</name>
<proteinExistence type="inferred from homology"/>
<dbReference type="PROSITE" id="PS51866">
    <property type="entry name" value="MOP"/>
    <property type="match status" value="2"/>
</dbReference>
<dbReference type="Pfam" id="PF03459">
    <property type="entry name" value="TOBE"/>
    <property type="match status" value="2"/>
</dbReference>
<evidence type="ECO:0000256" key="1">
    <source>
        <dbReference type="ARBA" id="ARBA00008110"/>
    </source>
</evidence>
<dbReference type="EMBL" id="JWLZ01000157">
    <property type="protein sequence ID" value="KHT63504.1"/>
    <property type="molecule type" value="Genomic_DNA"/>
</dbReference>
<dbReference type="InterPro" id="IPR000847">
    <property type="entry name" value="LysR_HTH_N"/>
</dbReference>
<evidence type="ECO:0000256" key="3">
    <source>
        <dbReference type="ARBA" id="ARBA00022505"/>
    </source>
</evidence>
<sequence length="273" mass="29134">MDFDATLTLSQQGKMFANPRRIALLKAIASSGSISQGAKLAGISYKAAYDAVKEMNHQSELPLIESEKGGKGGGGASLTNHGQRLVQMYELLEQIQSMGLEALNDESVPLHSLLGVMSKLSLQTSARNQLFGTIEQIENHALHDLITVVLQGGIKLTATITHGSTVRLNLHQGKDVVALIKGPAIDIKLPSSMPEAQPDQDTHDTTSGHNWIMGRVKAIDADDNSVEVTLTLNQNDEICALIDKGSEDVTGLNIGDEAYAVFPSAQVILATLS</sequence>
<evidence type="ECO:0000256" key="2">
    <source>
        <dbReference type="ARBA" id="ARBA00022448"/>
    </source>
</evidence>